<dbReference type="RefSeq" id="WP_251910673.1">
    <property type="nucleotide sequence ID" value="NZ_JAMRXG010000003.1"/>
</dbReference>
<dbReference type="EMBL" id="JAMRXG010000003">
    <property type="protein sequence ID" value="MCM6773608.1"/>
    <property type="molecule type" value="Genomic_DNA"/>
</dbReference>
<protein>
    <submittedName>
        <fullName evidence="1">Uncharacterized protein</fullName>
    </submittedName>
</protein>
<keyword evidence="2" id="KW-1185">Reference proteome</keyword>
<proteinExistence type="predicted"/>
<dbReference type="AlphaFoldDB" id="A0A9X2E8V0"/>
<accession>A0A9X2E8V0</accession>
<gene>
    <name evidence="1" type="ORF">NDR86_09005</name>
</gene>
<organism evidence="1 2">
    <name type="scientific">Nocardia pulmonis</name>
    <dbReference type="NCBI Taxonomy" id="2951408"/>
    <lineage>
        <taxon>Bacteria</taxon>
        <taxon>Bacillati</taxon>
        <taxon>Actinomycetota</taxon>
        <taxon>Actinomycetes</taxon>
        <taxon>Mycobacteriales</taxon>
        <taxon>Nocardiaceae</taxon>
        <taxon>Nocardia</taxon>
    </lineage>
</organism>
<sequence length="177" mass="19077">MPNVPVNVRLQRPCDPAARDIPPEAKEVLRRDAVTDGNGVASFSVPVGCYYFAMGTPPAGATPVPEGMHSLFLVRGGQTVTGELRFEEPGLGSGCAVQTVVHELDDLGELGTEAATVRECDGKWAVIAWDLPGDSQRIIRRAADGWVTYVYFPHDVCWAKASADGVPARMQKYFPSC</sequence>
<dbReference type="Proteomes" id="UP001139157">
    <property type="component" value="Unassembled WGS sequence"/>
</dbReference>
<name>A0A9X2E8V0_9NOCA</name>
<comment type="caution">
    <text evidence="1">The sequence shown here is derived from an EMBL/GenBank/DDBJ whole genome shotgun (WGS) entry which is preliminary data.</text>
</comment>
<evidence type="ECO:0000313" key="2">
    <source>
        <dbReference type="Proteomes" id="UP001139157"/>
    </source>
</evidence>
<evidence type="ECO:0000313" key="1">
    <source>
        <dbReference type="EMBL" id="MCM6773608.1"/>
    </source>
</evidence>
<reference evidence="1" key="1">
    <citation type="submission" date="2022-06" db="EMBL/GenBank/DDBJ databases">
        <title>Novel species in genus nocardia.</title>
        <authorList>
            <person name="Li F."/>
        </authorList>
    </citation>
    <scope>NUCLEOTIDE SEQUENCE</scope>
    <source>
        <strain evidence="1">CDC141</strain>
    </source>
</reference>